<dbReference type="EMBL" id="CP144747">
    <property type="protein sequence ID" value="WVZ64471.1"/>
    <property type="molecule type" value="Genomic_DNA"/>
</dbReference>
<dbReference type="Proteomes" id="UP001341281">
    <property type="component" value="Chromosome 03"/>
</dbReference>
<name>A0AAQ3T114_PASNO</name>
<protein>
    <submittedName>
        <fullName evidence="2">Uncharacterized protein</fullName>
    </submittedName>
</protein>
<evidence type="ECO:0000313" key="2">
    <source>
        <dbReference type="EMBL" id="WVZ64471.1"/>
    </source>
</evidence>
<dbReference type="AlphaFoldDB" id="A0AAQ3T114"/>
<evidence type="ECO:0000256" key="1">
    <source>
        <dbReference type="SAM" id="MobiDB-lite"/>
    </source>
</evidence>
<keyword evidence="3" id="KW-1185">Reference proteome</keyword>
<reference evidence="2 3" key="1">
    <citation type="submission" date="2024-02" db="EMBL/GenBank/DDBJ databases">
        <title>High-quality chromosome-scale genome assembly of Pensacola bahiagrass (Paspalum notatum Flugge var. saurae).</title>
        <authorList>
            <person name="Vega J.M."/>
            <person name="Podio M."/>
            <person name="Orjuela J."/>
            <person name="Siena L.A."/>
            <person name="Pessino S.C."/>
            <person name="Combes M.C."/>
            <person name="Mariac C."/>
            <person name="Albertini E."/>
            <person name="Pupilli F."/>
            <person name="Ortiz J.P.A."/>
            <person name="Leblanc O."/>
        </authorList>
    </citation>
    <scope>NUCLEOTIDE SEQUENCE [LARGE SCALE GENOMIC DNA]</scope>
    <source>
        <strain evidence="2">R1</strain>
        <tissue evidence="2">Leaf</tissue>
    </source>
</reference>
<organism evidence="2 3">
    <name type="scientific">Paspalum notatum var. saurae</name>
    <dbReference type="NCBI Taxonomy" id="547442"/>
    <lineage>
        <taxon>Eukaryota</taxon>
        <taxon>Viridiplantae</taxon>
        <taxon>Streptophyta</taxon>
        <taxon>Embryophyta</taxon>
        <taxon>Tracheophyta</taxon>
        <taxon>Spermatophyta</taxon>
        <taxon>Magnoliopsida</taxon>
        <taxon>Liliopsida</taxon>
        <taxon>Poales</taxon>
        <taxon>Poaceae</taxon>
        <taxon>PACMAD clade</taxon>
        <taxon>Panicoideae</taxon>
        <taxon>Andropogonodae</taxon>
        <taxon>Paspaleae</taxon>
        <taxon>Paspalinae</taxon>
        <taxon>Paspalum</taxon>
    </lineage>
</organism>
<feature type="region of interest" description="Disordered" evidence="1">
    <location>
        <begin position="46"/>
        <end position="88"/>
    </location>
</feature>
<evidence type="ECO:0000313" key="3">
    <source>
        <dbReference type="Proteomes" id="UP001341281"/>
    </source>
</evidence>
<feature type="compositionally biased region" description="Low complexity" evidence="1">
    <location>
        <begin position="58"/>
        <end position="79"/>
    </location>
</feature>
<proteinExistence type="predicted"/>
<sequence length="88" mass="9600">MLTDLNTATIEELISQLWVAEEADEDDAREGAVEVAGRLYLTEGRNDAGSRTRRRRAAATSGAARMARTHGAAATAAMRGARRQGRWR</sequence>
<accession>A0AAQ3T114</accession>
<gene>
    <name evidence="2" type="ORF">U9M48_013980</name>
</gene>